<proteinExistence type="predicted"/>
<keyword evidence="2" id="KW-0808">Transferase</keyword>
<keyword evidence="2" id="KW-0548">Nucleotidyltransferase</keyword>
<evidence type="ECO:0000313" key="3">
    <source>
        <dbReference type="Proteomes" id="UP000499080"/>
    </source>
</evidence>
<keyword evidence="3" id="KW-1185">Reference proteome</keyword>
<dbReference type="Pfam" id="PF00078">
    <property type="entry name" value="RVT_1"/>
    <property type="match status" value="1"/>
</dbReference>
<protein>
    <submittedName>
        <fullName evidence="2">RNA-directed DNA polymerase from mobile element jockey</fullName>
    </submittedName>
</protein>
<keyword evidence="2" id="KW-0695">RNA-directed DNA polymerase</keyword>
<dbReference type="Proteomes" id="UP000499080">
    <property type="component" value="Unassembled WGS sequence"/>
</dbReference>
<dbReference type="GO" id="GO:0003964">
    <property type="term" value="F:RNA-directed DNA polymerase activity"/>
    <property type="evidence" value="ECO:0007669"/>
    <property type="project" value="UniProtKB-KW"/>
</dbReference>
<name>A0A4Y2SMR4_ARAVE</name>
<dbReference type="EMBL" id="BGPR01022585">
    <property type="protein sequence ID" value="GBN89043.1"/>
    <property type="molecule type" value="Genomic_DNA"/>
</dbReference>
<feature type="domain" description="Reverse transcriptase" evidence="1">
    <location>
        <begin position="1"/>
        <end position="110"/>
    </location>
</feature>
<evidence type="ECO:0000313" key="2">
    <source>
        <dbReference type="EMBL" id="GBN89043.1"/>
    </source>
</evidence>
<dbReference type="PROSITE" id="PS50878">
    <property type="entry name" value="RT_POL"/>
    <property type="match status" value="1"/>
</dbReference>
<accession>A0A4Y2SMR4</accession>
<reference evidence="2 3" key="1">
    <citation type="journal article" date="2019" name="Sci. Rep.">
        <title>Orb-weaving spider Araneus ventricosus genome elucidates the spidroin gene catalogue.</title>
        <authorList>
            <person name="Kono N."/>
            <person name="Nakamura H."/>
            <person name="Ohtoshi R."/>
            <person name="Moran D.A.P."/>
            <person name="Shinohara A."/>
            <person name="Yoshida Y."/>
            <person name="Fujiwara M."/>
            <person name="Mori M."/>
            <person name="Tomita M."/>
            <person name="Arakawa K."/>
        </authorList>
    </citation>
    <scope>NUCLEOTIDE SEQUENCE [LARGE SCALE GENOMIC DNA]</scope>
</reference>
<organism evidence="2 3">
    <name type="scientific">Araneus ventricosus</name>
    <name type="common">Orbweaver spider</name>
    <name type="synonym">Epeira ventricosa</name>
    <dbReference type="NCBI Taxonomy" id="182803"/>
    <lineage>
        <taxon>Eukaryota</taxon>
        <taxon>Metazoa</taxon>
        <taxon>Ecdysozoa</taxon>
        <taxon>Arthropoda</taxon>
        <taxon>Chelicerata</taxon>
        <taxon>Arachnida</taxon>
        <taxon>Araneae</taxon>
        <taxon>Araneomorphae</taxon>
        <taxon>Entelegynae</taxon>
        <taxon>Araneoidea</taxon>
        <taxon>Araneidae</taxon>
        <taxon>Araneus</taxon>
    </lineage>
</organism>
<evidence type="ECO:0000259" key="1">
    <source>
        <dbReference type="PROSITE" id="PS50878"/>
    </source>
</evidence>
<sequence>MQADHKGDFSPHNFSSVYKRHPQQRNIIISFYADDTALLAKGKLPSQALTPLQNYLTNLETLLIRWKIKLNVDKTEAILFFKQKNDWPKLNIYDTPVDWKNEVQYLGVALDKTLTHTNHAREKFNKALRAQYSLICRNSSLSIDNKVLIYFAYLCPILAYAIPIWECTSKSNLTQIQALETKTLRMIGNARWYHRNKEIRTALKIPSLTKFIRKLSDKFYALEST</sequence>
<gene>
    <name evidence="2" type="primary">jockeypol_241</name>
    <name evidence="2" type="ORF">AVEN_126237_1</name>
</gene>
<dbReference type="InterPro" id="IPR000477">
    <property type="entry name" value="RT_dom"/>
</dbReference>
<comment type="caution">
    <text evidence="2">The sequence shown here is derived from an EMBL/GenBank/DDBJ whole genome shotgun (WGS) entry which is preliminary data.</text>
</comment>
<dbReference type="PANTHER" id="PTHR33332">
    <property type="entry name" value="REVERSE TRANSCRIPTASE DOMAIN-CONTAINING PROTEIN"/>
    <property type="match status" value="1"/>
</dbReference>
<dbReference type="OrthoDB" id="409048at2759"/>
<dbReference type="AlphaFoldDB" id="A0A4Y2SMR4"/>